<gene>
    <name evidence="8" type="ORF">E3T27_12110</name>
</gene>
<feature type="transmembrane region" description="Helical" evidence="6">
    <location>
        <begin position="259"/>
        <end position="278"/>
    </location>
</feature>
<dbReference type="GO" id="GO:0005886">
    <property type="term" value="C:plasma membrane"/>
    <property type="evidence" value="ECO:0007669"/>
    <property type="project" value="UniProtKB-SubCell"/>
</dbReference>
<organism evidence="8 9">
    <name type="scientific">Cryobacterium lyxosi</name>
    <dbReference type="NCBI Taxonomy" id="1259228"/>
    <lineage>
        <taxon>Bacteria</taxon>
        <taxon>Bacillati</taxon>
        <taxon>Actinomycetota</taxon>
        <taxon>Actinomycetes</taxon>
        <taxon>Micrococcales</taxon>
        <taxon>Microbacteriaceae</taxon>
        <taxon>Cryobacterium</taxon>
    </lineage>
</organism>
<dbReference type="Gene3D" id="1.20.81.30">
    <property type="entry name" value="Type II secretion system (T2SS), domain F"/>
    <property type="match status" value="1"/>
</dbReference>
<evidence type="ECO:0000256" key="2">
    <source>
        <dbReference type="ARBA" id="ARBA00022475"/>
    </source>
</evidence>
<keyword evidence="4 6" id="KW-1133">Transmembrane helix</keyword>
<evidence type="ECO:0000256" key="1">
    <source>
        <dbReference type="ARBA" id="ARBA00004651"/>
    </source>
</evidence>
<feature type="transmembrane region" description="Helical" evidence="6">
    <location>
        <begin position="290"/>
        <end position="314"/>
    </location>
</feature>
<evidence type="ECO:0000256" key="6">
    <source>
        <dbReference type="SAM" id="Phobius"/>
    </source>
</evidence>
<proteinExistence type="predicted"/>
<feature type="transmembrane region" description="Helical" evidence="6">
    <location>
        <begin position="6"/>
        <end position="29"/>
    </location>
</feature>
<evidence type="ECO:0000259" key="7">
    <source>
        <dbReference type="Pfam" id="PF00482"/>
    </source>
</evidence>
<name>A0A4R8ZET0_9MICO</name>
<dbReference type="OrthoDB" id="597333at2"/>
<evidence type="ECO:0000256" key="4">
    <source>
        <dbReference type="ARBA" id="ARBA00022989"/>
    </source>
</evidence>
<comment type="caution">
    <text evidence="8">The sequence shown here is derived from an EMBL/GenBank/DDBJ whole genome shotgun (WGS) entry which is preliminary data.</text>
</comment>
<comment type="subcellular location">
    <subcellularLocation>
        <location evidence="1">Cell membrane</location>
        <topology evidence="1">Multi-pass membrane protein</topology>
    </subcellularLocation>
</comment>
<reference evidence="8 9" key="1">
    <citation type="submission" date="2019-03" db="EMBL/GenBank/DDBJ databases">
        <title>Genomics of glacier-inhabiting Cryobacterium strains.</title>
        <authorList>
            <person name="Liu Q."/>
            <person name="Xin Y.-H."/>
        </authorList>
    </citation>
    <scope>NUCLEOTIDE SEQUENCE [LARGE SCALE GENOMIC DNA]</scope>
    <source>
        <strain evidence="8 9">TMT1-1</strain>
    </source>
</reference>
<feature type="transmembrane region" description="Helical" evidence="6">
    <location>
        <begin position="112"/>
        <end position="132"/>
    </location>
</feature>
<keyword evidence="9" id="KW-1185">Reference proteome</keyword>
<evidence type="ECO:0000313" key="8">
    <source>
        <dbReference type="EMBL" id="TFD25475.1"/>
    </source>
</evidence>
<evidence type="ECO:0000256" key="5">
    <source>
        <dbReference type="ARBA" id="ARBA00023136"/>
    </source>
</evidence>
<evidence type="ECO:0000256" key="3">
    <source>
        <dbReference type="ARBA" id="ARBA00022692"/>
    </source>
</evidence>
<accession>A0A4R8ZET0</accession>
<dbReference type="RefSeq" id="WP_134572975.1">
    <property type="nucleotide sequence ID" value="NZ_SOGT01000012.1"/>
</dbReference>
<keyword evidence="2" id="KW-1003">Cell membrane</keyword>
<protein>
    <submittedName>
        <fullName evidence="8">Type II secretion system protein F</fullName>
    </submittedName>
</protein>
<evidence type="ECO:0000313" key="9">
    <source>
        <dbReference type="Proteomes" id="UP000298424"/>
    </source>
</evidence>
<dbReference type="EMBL" id="SOGT01000012">
    <property type="protein sequence ID" value="TFD25475.1"/>
    <property type="molecule type" value="Genomic_DNA"/>
</dbReference>
<dbReference type="PANTHER" id="PTHR35007">
    <property type="entry name" value="INTEGRAL MEMBRANE PROTEIN-RELATED"/>
    <property type="match status" value="1"/>
</dbReference>
<feature type="domain" description="Type II secretion system protein GspF" evidence="7">
    <location>
        <begin position="151"/>
        <end position="276"/>
    </location>
</feature>
<dbReference type="AlphaFoldDB" id="A0A4R8ZET0"/>
<keyword evidence="3 6" id="KW-0812">Transmembrane</keyword>
<dbReference type="InterPro" id="IPR018076">
    <property type="entry name" value="T2SS_GspF_dom"/>
</dbReference>
<feature type="transmembrane region" description="Helical" evidence="6">
    <location>
        <begin position="88"/>
        <end position="106"/>
    </location>
</feature>
<dbReference type="PANTHER" id="PTHR35007:SF1">
    <property type="entry name" value="PILUS ASSEMBLY PROTEIN"/>
    <property type="match status" value="1"/>
</dbReference>
<dbReference type="InterPro" id="IPR042094">
    <property type="entry name" value="T2SS_GspF_sf"/>
</dbReference>
<keyword evidence="5 6" id="KW-0472">Membrane</keyword>
<dbReference type="Proteomes" id="UP000298424">
    <property type="component" value="Unassembled WGS sequence"/>
</dbReference>
<dbReference type="Pfam" id="PF00482">
    <property type="entry name" value="T2SSF"/>
    <property type="match status" value="1"/>
</dbReference>
<sequence>MNEVILYVGVGAGLIALLVLVFLVIAPSAPRVPLERRRAPGAIETSTLTKMTDRTVEVIDGALRRGGRAPFSEAELEQAGIRMQPSGFVLMVISAAIVLSLLGLILGTGSSWVVPLMVTFAALAPIGAKVLISLRAGRRRAKFAEQLDESLTLLAGSLRAGHSLLRAVDASSHETESPTSDELARVVNETRIGRDLGDALDNTAMRMRSDDFQWVAQAIAINREVGGNLSQVLDQVSHTIRERNEIRRQVKALAAEGKMSAWVLILLPIGVFTFLLLTQPSYFGGFFSSIWGIAALVVAAILLGIGSLWMMVVVKVKF</sequence>